<dbReference type="InterPro" id="IPR022894">
    <property type="entry name" value="Oligoribonuclease"/>
</dbReference>
<dbReference type="Gene3D" id="3.30.420.10">
    <property type="entry name" value="Ribonuclease H-like superfamily/Ribonuclease H"/>
    <property type="match status" value="1"/>
</dbReference>
<dbReference type="EMBL" id="UPXX01000001">
    <property type="protein sequence ID" value="VBB41362.1"/>
    <property type="molecule type" value="Genomic_DNA"/>
</dbReference>
<dbReference type="AlphaFoldDB" id="A0A653A145"/>
<feature type="domain" description="Exonuclease" evidence="6">
    <location>
        <begin position="4"/>
        <end position="176"/>
    </location>
</feature>
<dbReference type="CDD" id="cd06135">
    <property type="entry name" value="Orn"/>
    <property type="match status" value="1"/>
</dbReference>
<comment type="similarity">
    <text evidence="1">Belongs to the oligoribonuclease family.</text>
</comment>
<dbReference type="FunFam" id="3.30.420.10:FF:000003">
    <property type="entry name" value="Oligoribonuclease"/>
    <property type="match status" value="1"/>
</dbReference>
<evidence type="ECO:0000256" key="3">
    <source>
        <dbReference type="ARBA" id="ARBA00022801"/>
    </source>
</evidence>
<dbReference type="PANTHER" id="PTHR11046">
    <property type="entry name" value="OLIGORIBONUCLEASE, MITOCHONDRIAL"/>
    <property type="match status" value="1"/>
</dbReference>
<reference evidence="7" key="1">
    <citation type="submission" date="2018-07" db="EMBL/GenBank/DDBJ databases">
        <authorList>
            <consortium name="Genoscope - CEA"/>
            <person name="William W."/>
        </authorList>
    </citation>
    <scope>NUCLEOTIDE SEQUENCE</scope>
    <source>
        <strain evidence="7">IK1</strain>
    </source>
</reference>
<dbReference type="SUPFAM" id="SSF53098">
    <property type="entry name" value="Ribonuclease H-like"/>
    <property type="match status" value="1"/>
</dbReference>
<sequence length="188" mass="21459">MAAPLVWLDLEMTGLDPERHVILEIASLLTDGDLRTLEAGPHRVIHHTEDVLSRMDSWSAEQHGASGLLEKVRRSAWTCEAAEAETLAFLARHCATGVAPLCGNSVWQDRRFLIRHMPRLAEFFHYRNIDVSSIKELVRRWYPELPPFRKEKLHLALSDIEESIRELAYYRCSVFKPSEDPQAPGGSM</sequence>
<proteinExistence type="inferred from homology"/>
<accession>A0A653A145</accession>
<evidence type="ECO:0000256" key="5">
    <source>
        <dbReference type="ARBA" id="ARBA00070964"/>
    </source>
</evidence>
<dbReference type="InterPro" id="IPR036397">
    <property type="entry name" value="RNaseH_sf"/>
</dbReference>
<dbReference type="GO" id="GO:0000175">
    <property type="term" value="F:3'-5'-RNA exonuclease activity"/>
    <property type="evidence" value="ECO:0007669"/>
    <property type="project" value="InterPro"/>
</dbReference>
<dbReference type="NCBIfam" id="NF003765">
    <property type="entry name" value="PRK05359.1"/>
    <property type="match status" value="1"/>
</dbReference>
<protein>
    <recommendedName>
        <fullName evidence="5">Oligoribonuclease</fullName>
    </recommendedName>
</protein>
<name>A0A653A145_UNCDX</name>
<dbReference type="Pfam" id="PF00929">
    <property type="entry name" value="RNase_T"/>
    <property type="match status" value="1"/>
</dbReference>
<keyword evidence="3 7" id="KW-0378">Hydrolase</keyword>
<evidence type="ECO:0000313" key="7">
    <source>
        <dbReference type="EMBL" id="VBB41362.1"/>
    </source>
</evidence>
<dbReference type="GO" id="GO:0003676">
    <property type="term" value="F:nucleic acid binding"/>
    <property type="evidence" value="ECO:0007669"/>
    <property type="project" value="InterPro"/>
</dbReference>
<evidence type="ECO:0000256" key="4">
    <source>
        <dbReference type="ARBA" id="ARBA00022839"/>
    </source>
</evidence>
<evidence type="ECO:0000256" key="1">
    <source>
        <dbReference type="ARBA" id="ARBA00009921"/>
    </source>
</evidence>
<dbReference type="InterPro" id="IPR013520">
    <property type="entry name" value="Ribonucl_H"/>
</dbReference>
<organism evidence="7">
    <name type="scientific">Uncultured Desulfatiglans sp</name>
    <dbReference type="NCBI Taxonomy" id="1748965"/>
    <lineage>
        <taxon>Bacteria</taxon>
        <taxon>Pseudomonadati</taxon>
        <taxon>Thermodesulfobacteriota</taxon>
        <taxon>Desulfobacteria</taxon>
        <taxon>Desulfatiglandales</taxon>
        <taxon>Desulfatiglandaceae</taxon>
        <taxon>Desulfatiglans</taxon>
        <taxon>environmental samples</taxon>
    </lineage>
</organism>
<gene>
    <name evidence="7" type="primary">orn</name>
    <name evidence="7" type="ORF">TRIP_B10090</name>
</gene>
<dbReference type="PANTHER" id="PTHR11046:SF0">
    <property type="entry name" value="OLIGORIBONUCLEASE, MITOCHONDRIAL"/>
    <property type="match status" value="1"/>
</dbReference>
<evidence type="ECO:0000256" key="2">
    <source>
        <dbReference type="ARBA" id="ARBA00022722"/>
    </source>
</evidence>
<dbReference type="InterPro" id="IPR012337">
    <property type="entry name" value="RNaseH-like_sf"/>
</dbReference>
<dbReference type="SMART" id="SM00479">
    <property type="entry name" value="EXOIII"/>
    <property type="match status" value="1"/>
</dbReference>
<keyword evidence="2" id="KW-0540">Nuclease</keyword>
<evidence type="ECO:0000259" key="6">
    <source>
        <dbReference type="SMART" id="SM00479"/>
    </source>
</evidence>
<keyword evidence="4" id="KW-0269">Exonuclease</keyword>
<dbReference type="GO" id="GO:0006259">
    <property type="term" value="P:DNA metabolic process"/>
    <property type="evidence" value="ECO:0007669"/>
    <property type="project" value="UniProtKB-ARBA"/>
</dbReference>